<evidence type="ECO:0000313" key="4">
    <source>
        <dbReference type="EMBL" id="SES10657.1"/>
    </source>
</evidence>
<keyword evidence="3" id="KW-0012">Acyltransferase</keyword>
<dbReference type="NCBIfam" id="NF002869">
    <property type="entry name" value="PRK03187.1"/>
    <property type="match status" value="1"/>
</dbReference>
<name>A0A1H9UNE1_9BACI</name>
<protein>
    <submittedName>
        <fullName evidence="4">Protein-glutamine gamma-glutamyltransferase</fullName>
    </submittedName>
</protein>
<dbReference type="AlphaFoldDB" id="A0A1H9UNE1"/>
<dbReference type="RefSeq" id="WP_093051815.1">
    <property type="nucleotide sequence ID" value="NZ_FOGT01000008.1"/>
</dbReference>
<keyword evidence="2" id="KW-0749">Sporulation</keyword>
<evidence type="ECO:0000256" key="1">
    <source>
        <dbReference type="ARBA" id="ARBA00022679"/>
    </source>
</evidence>
<dbReference type="Proteomes" id="UP000198571">
    <property type="component" value="Unassembled WGS sequence"/>
</dbReference>
<dbReference type="InterPro" id="IPR020916">
    <property type="entry name" value="Gln_gamma-glutamylTfrase_bac"/>
</dbReference>
<gene>
    <name evidence="4" type="ORF">SAMN05518684_10848</name>
</gene>
<evidence type="ECO:0000256" key="2">
    <source>
        <dbReference type="ARBA" id="ARBA00022969"/>
    </source>
</evidence>
<keyword evidence="1 4" id="KW-0808">Transferase</keyword>
<evidence type="ECO:0000256" key="3">
    <source>
        <dbReference type="ARBA" id="ARBA00023315"/>
    </source>
</evidence>
<evidence type="ECO:0000313" key="5">
    <source>
        <dbReference type="Proteomes" id="UP000198571"/>
    </source>
</evidence>
<dbReference type="OrthoDB" id="1845399at2"/>
<reference evidence="5" key="1">
    <citation type="submission" date="2016-10" db="EMBL/GenBank/DDBJ databases">
        <authorList>
            <person name="Varghese N."/>
            <person name="Submissions S."/>
        </authorList>
    </citation>
    <scope>NUCLEOTIDE SEQUENCE [LARGE SCALE GENOMIC DNA]</scope>
    <source>
        <strain evidence="5">S9</strain>
    </source>
</reference>
<dbReference type="HAMAP" id="MF_00727">
    <property type="entry name" value="Tgl"/>
    <property type="match status" value="1"/>
</dbReference>
<keyword evidence="5" id="KW-1185">Reference proteome</keyword>
<dbReference type="GO" id="GO:0030435">
    <property type="term" value="P:sporulation resulting in formation of a cellular spore"/>
    <property type="evidence" value="ECO:0007669"/>
    <property type="project" value="UniProtKB-KW"/>
</dbReference>
<organism evidence="4 5">
    <name type="scientific">Salipaludibacillus aurantiacus</name>
    <dbReference type="NCBI Taxonomy" id="1601833"/>
    <lineage>
        <taxon>Bacteria</taxon>
        <taxon>Bacillati</taxon>
        <taxon>Bacillota</taxon>
        <taxon>Bacilli</taxon>
        <taxon>Bacillales</taxon>
        <taxon>Bacillaceae</taxon>
    </lineage>
</organism>
<dbReference type="STRING" id="1601833.SAMN05518684_10848"/>
<accession>A0A1H9UNE1</accession>
<sequence length="280" mass="32317">MIQISGAPFQPDENWKLDSIEESIIQHMLHDPTVYSYASADELLFEVNMRKNIIKSSKEMSESEAQFTTFEYATCNPRYWNLTAQGGFLLRDDVQPADAILDIYRNSSLYAFECATAAVILYYHATLNSIGRTLFNSLFQNLYLYSWNTDPDLGIVTFYSTNYIPGDVVYINNPDFHDNAPWFRGLNAVLLNDGRYFGHGFNIRTKEEIIDILNDHRNPGSQQSAYMTNLVTRPSFNSLASLVSQQRSYRAYKMYYPVIHHNDSSISYVNYLYYLSNGVY</sequence>
<proteinExistence type="inferred from homology"/>
<dbReference type="EMBL" id="FOGT01000008">
    <property type="protein sequence ID" value="SES10657.1"/>
    <property type="molecule type" value="Genomic_DNA"/>
</dbReference>
<dbReference type="GO" id="GO:0003810">
    <property type="term" value="F:protein-glutamine gamma-glutamyltransferase activity"/>
    <property type="evidence" value="ECO:0007669"/>
    <property type="project" value="InterPro"/>
</dbReference>
<dbReference type="Pfam" id="PF20085">
    <property type="entry name" value="TGL"/>
    <property type="match status" value="1"/>
</dbReference>